<dbReference type="SFLD" id="SFLDS00003">
    <property type="entry name" value="Haloacid_Dehalogenase"/>
    <property type="match status" value="1"/>
</dbReference>
<dbReference type="OrthoDB" id="9803141at2"/>
<comment type="caution">
    <text evidence="1">The sequence shown here is derived from an EMBL/GenBank/DDBJ whole genome shotgun (WGS) entry which is preliminary data.</text>
</comment>
<dbReference type="Pfam" id="PF13419">
    <property type="entry name" value="HAD_2"/>
    <property type="match status" value="1"/>
</dbReference>
<dbReference type="PRINTS" id="PR00413">
    <property type="entry name" value="HADHALOGNASE"/>
</dbReference>
<dbReference type="SFLD" id="SFLDG01129">
    <property type="entry name" value="C1.5:_HAD__Beta-PGM__Phosphata"/>
    <property type="match status" value="1"/>
</dbReference>
<organism evidence="1 2">
    <name type="scientific">Thalassospira marina</name>
    <dbReference type="NCBI Taxonomy" id="2048283"/>
    <lineage>
        <taxon>Bacteria</taxon>
        <taxon>Pseudomonadati</taxon>
        <taxon>Pseudomonadota</taxon>
        <taxon>Alphaproteobacteria</taxon>
        <taxon>Rhodospirillales</taxon>
        <taxon>Thalassospiraceae</taxon>
        <taxon>Thalassospira</taxon>
    </lineage>
</organism>
<dbReference type="InterPro" id="IPR006439">
    <property type="entry name" value="HAD-SF_hydro_IA"/>
</dbReference>
<accession>A0A2N3KSQ0</accession>
<gene>
    <name evidence="1" type="ORF">COO20_13575</name>
</gene>
<dbReference type="RefSeq" id="WP_101267397.1">
    <property type="nucleotide sequence ID" value="NZ_NWTK01000008.1"/>
</dbReference>
<dbReference type="Gene3D" id="1.10.150.450">
    <property type="match status" value="1"/>
</dbReference>
<dbReference type="CDD" id="cd02604">
    <property type="entry name" value="HAD_5NT"/>
    <property type="match status" value="1"/>
</dbReference>
<evidence type="ECO:0000313" key="2">
    <source>
        <dbReference type="Proteomes" id="UP000233597"/>
    </source>
</evidence>
<dbReference type="InterPro" id="IPR036412">
    <property type="entry name" value="HAD-like_sf"/>
</dbReference>
<dbReference type="InterPro" id="IPR041492">
    <property type="entry name" value="HAD_2"/>
</dbReference>
<proteinExistence type="predicted"/>
<dbReference type="InterPro" id="IPR023214">
    <property type="entry name" value="HAD_sf"/>
</dbReference>
<dbReference type="EMBL" id="NWTK01000008">
    <property type="protein sequence ID" value="PKR53565.1"/>
    <property type="molecule type" value="Genomic_DNA"/>
</dbReference>
<reference evidence="1 2" key="1">
    <citation type="submission" date="2017-09" db="EMBL/GenBank/DDBJ databases">
        <title>Biodiversity and function of Thalassospira species in the particle-attached aromatic-hydrocarbon-degrading consortia from the surface seawater of the South China Sea.</title>
        <authorList>
            <person name="Dong C."/>
            <person name="Liu R."/>
            <person name="Shao Z."/>
        </authorList>
    </citation>
    <scope>NUCLEOTIDE SEQUENCE [LARGE SCALE GENOMIC DNA]</scope>
    <source>
        <strain evidence="1 2">CSC1P2</strain>
    </source>
</reference>
<dbReference type="Gene3D" id="3.40.50.1000">
    <property type="entry name" value="HAD superfamily/HAD-like"/>
    <property type="match status" value="1"/>
</dbReference>
<dbReference type="NCBIfam" id="TIGR01509">
    <property type="entry name" value="HAD-SF-IA-v3"/>
    <property type="match status" value="1"/>
</dbReference>
<dbReference type="AlphaFoldDB" id="A0A2N3KSQ0"/>
<sequence length="235" mass="26688">MNKAVLPTDPATLPVVTEESILIFDLDNTLYPSSCDLFSQVSVLIKKYVSDYLGMPPEQAFLIQKEYFRRYGTTLRGLMLEHKVDPADYLHKVHDIDLSVIAPSPVLSNALKSLPCRKVIFTNASRGHASRVMERLGIADHFETIFDIVDAEYVPKPEQQPYDKLLARDGIDPKRAIYFEDMAKNLLPAKDMGMTTVWVHSDSDWAHEGRDDPRIDHETDNLPAFLEMLAQRAAR</sequence>
<dbReference type="InterPro" id="IPR010237">
    <property type="entry name" value="Pyr-5-nucltdase"/>
</dbReference>
<dbReference type="SUPFAM" id="SSF56784">
    <property type="entry name" value="HAD-like"/>
    <property type="match status" value="1"/>
</dbReference>
<evidence type="ECO:0000313" key="1">
    <source>
        <dbReference type="EMBL" id="PKR53565.1"/>
    </source>
</evidence>
<name>A0A2N3KSQ0_9PROT</name>
<protein>
    <submittedName>
        <fullName evidence="1">Pyrimidine 5'-nucleotidase</fullName>
    </submittedName>
</protein>
<dbReference type="PANTHER" id="PTHR12725">
    <property type="entry name" value="HALOACID DEHALOGENASE-LIKE HYDROLASE"/>
    <property type="match status" value="1"/>
</dbReference>
<dbReference type="SFLD" id="SFLDG01132">
    <property type="entry name" value="C1.5.3:_5'-Nucleotidase_Like"/>
    <property type="match status" value="1"/>
</dbReference>
<dbReference type="Proteomes" id="UP000233597">
    <property type="component" value="Unassembled WGS sequence"/>
</dbReference>
<dbReference type="PANTHER" id="PTHR12725:SF117">
    <property type="entry name" value="HALOACID DEHALOGENASE-LIKE HYDROLASE"/>
    <property type="match status" value="1"/>
</dbReference>
<dbReference type="NCBIfam" id="TIGR01993">
    <property type="entry name" value="Pyr-5-nucltdase"/>
    <property type="match status" value="1"/>
</dbReference>